<feature type="transmembrane region" description="Helical" evidence="6">
    <location>
        <begin position="191"/>
        <end position="212"/>
    </location>
</feature>
<keyword evidence="3 6" id="KW-0812">Transmembrane</keyword>
<gene>
    <name evidence="8" type="ORF">B0J11DRAFT_548603</name>
</gene>
<dbReference type="InterPro" id="IPR020846">
    <property type="entry name" value="MFS_dom"/>
</dbReference>
<dbReference type="Pfam" id="PF00083">
    <property type="entry name" value="Sugar_tr"/>
    <property type="match status" value="1"/>
</dbReference>
<dbReference type="PROSITE" id="PS50850">
    <property type="entry name" value="MFS"/>
    <property type="match status" value="1"/>
</dbReference>
<name>A0A9P9IPH2_9PLEO</name>
<organism evidence="8 9">
    <name type="scientific">Dendryphion nanum</name>
    <dbReference type="NCBI Taxonomy" id="256645"/>
    <lineage>
        <taxon>Eukaryota</taxon>
        <taxon>Fungi</taxon>
        <taxon>Dikarya</taxon>
        <taxon>Ascomycota</taxon>
        <taxon>Pezizomycotina</taxon>
        <taxon>Dothideomycetes</taxon>
        <taxon>Pleosporomycetidae</taxon>
        <taxon>Pleosporales</taxon>
        <taxon>Torulaceae</taxon>
        <taxon>Dendryphion</taxon>
    </lineage>
</organism>
<dbReference type="InterPro" id="IPR050360">
    <property type="entry name" value="MFS_Sugar_Transporters"/>
</dbReference>
<feature type="transmembrane region" description="Helical" evidence="6">
    <location>
        <begin position="155"/>
        <end position="179"/>
    </location>
</feature>
<dbReference type="PANTHER" id="PTHR48022">
    <property type="entry name" value="PLASTIDIC GLUCOSE TRANSPORTER 4"/>
    <property type="match status" value="1"/>
</dbReference>
<feature type="transmembrane region" description="Helical" evidence="6">
    <location>
        <begin position="442"/>
        <end position="464"/>
    </location>
</feature>
<dbReference type="AlphaFoldDB" id="A0A9P9IPH2"/>
<evidence type="ECO:0000259" key="7">
    <source>
        <dbReference type="PROSITE" id="PS50850"/>
    </source>
</evidence>
<protein>
    <submittedName>
        <fullName evidence="8">General substrate transporter</fullName>
    </submittedName>
</protein>
<dbReference type="EMBL" id="JAGMWT010000004">
    <property type="protein sequence ID" value="KAH7130188.1"/>
    <property type="molecule type" value="Genomic_DNA"/>
</dbReference>
<dbReference type="PANTHER" id="PTHR48022:SF41">
    <property type="entry name" value="MAJOR FACILITATOR SUPERFAMILY (MFS) PROFILE DOMAIN-CONTAINING PROTEIN"/>
    <property type="match status" value="1"/>
</dbReference>
<feature type="transmembrane region" description="Helical" evidence="6">
    <location>
        <begin position="406"/>
        <end position="430"/>
    </location>
</feature>
<evidence type="ECO:0000313" key="8">
    <source>
        <dbReference type="EMBL" id="KAH7130188.1"/>
    </source>
</evidence>
<comment type="caution">
    <text evidence="8">The sequence shown here is derived from an EMBL/GenBank/DDBJ whole genome shotgun (WGS) entry which is preliminary data.</text>
</comment>
<feature type="transmembrane region" description="Helical" evidence="6">
    <location>
        <begin position="47"/>
        <end position="73"/>
    </location>
</feature>
<proteinExistence type="inferred from homology"/>
<comment type="similarity">
    <text evidence="2">Belongs to the major facilitator superfamily. Sugar transporter (TC 2.A.1.1) family.</text>
</comment>
<dbReference type="Gene3D" id="1.20.1250.20">
    <property type="entry name" value="MFS general substrate transporter like domains"/>
    <property type="match status" value="1"/>
</dbReference>
<evidence type="ECO:0000256" key="3">
    <source>
        <dbReference type="ARBA" id="ARBA00022692"/>
    </source>
</evidence>
<dbReference type="SUPFAM" id="SSF103473">
    <property type="entry name" value="MFS general substrate transporter"/>
    <property type="match status" value="1"/>
</dbReference>
<feature type="transmembrane region" description="Helical" evidence="6">
    <location>
        <begin position="375"/>
        <end position="394"/>
    </location>
</feature>
<evidence type="ECO:0000256" key="6">
    <source>
        <dbReference type="SAM" id="Phobius"/>
    </source>
</evidence>
<feature type="transmembrane region" description="Helical" evidence="6">
    <location>
        <begin position="349"/>
        <end position="368"/>
    </location>
</feature>
<keyword evidence="9" id="KW-1185">Reference proteome</keyword>
<feature type="transmembrane region" description="Helical" evidence="6">
    <location>
        <begin position="312"/>
        <end position="337"/>
    </location>
</feature>
<feature type="domain" description="Major facilitator superfamily (MFS) profile" evidence="7">
    <location>
        <begin position="50"/>
        <end position="499"/>
    </location>
</feature>
<dbReference type="InterPro" id="IPR005828">
    <property type="entry name" value="MFS_sugar_transport-like"/>
</dbReference>
<keyword evidence="5 6" id="KW-0472">Membrane</keyword>
<feature type="transmembrane region" description="Helical" evidence="6">
    <location>
        <begin position="476"/>
        <end position="495"/>
    </location>
</feature>
<evidence type="ECO:0000256" key="5">
    <source>
        <dbReference type="ARBA" id="ARBA00023136"/>
    </source>
</evidence>
<accession>A0A9P9IPH2</accession>
<reference evidence="8" key="1">
    <citation type="journal article" date="2021" name="Nat. Commun.">
        <title>Genetic determinants of endophytism in the Arabidopsis root mycobiome.</title>
        <authorList>
            <person name="Mesny F."/>
            <person name="Miyauchi S."/>
            <person name="Thiergart T."/>
            <person name="Pickel B."/>
            <person name="Atanasova L."/>
            <person name="Karlsson M."/>
            <person name="Huettel B."/>
            <person name="Barry K.W."/>
            <person name="Haridas S."/>
            <person name="Chen C."/>
            <person name="Bauer D."/>
            <person name="Andreopoulos W."/>
            <person name="Pangilinan J."/>
            <person name="LaButti K."/>
            <person name="Riley R."/>
            <person name="Lipzen A."/>
            <person name="Clum A."/>
            <person name="Drula E."/>
            <person name="Henrissat B."/>
            <person name="Kohler A."/>
            <person name="Grigoriev I.V."/>
            <person name="Martin F.M."/>
            <person name="Hacquard S."/>
        </authorList>
    </citation>
    <scope>NUCLEOTIDE SEQUENCE</scope>
    <source>
        <strain evidence="8">MPI-CAGE-CH-0243</strain>
    </source>
</reference>
<dbReference type="OrthoDB" id="6612291at2759"/>
<keyword evidence="4 6" id="KW-1133">Transmembrane helix</keyword>
<dbReference type="InterPro" id="IPR036259">
    <property type="entry name" value="MFS_trans_sf"/>
</dbReference>
<sequence length="524" mass="56335">MDIHATKSSPEHHENVAFSEQGNIKQASISHTDEQTIWQELKTNHRVVAYSFLANAGSLTFGFDILVTGAVTALPSFSIAFGEPYNGQLILPALWQGLWTAFIQIGIMMGAALSGPFQDKFGRRHAFALGGIISALGTAMAFTSPDLKTLLARRVLFLFSKLITGMGIGILMTTCQTYISDISPVKLRGALLAFFPFMTSVGQMIAISIVFSRVMVIDISSFKVPFAIQWALSGLALIAAFILPESPVTLVAQNKANAAHKSYSRLHGSTSDIALALSNIRAVLDHEKELGTNSESTTFSDCFRGTNRRRTLIIIIVALLQYFLGVSILANANYFLIMAGMSPSQSLQVSQIGVGVSIVTIAMAFVTISVFGRRIIVLWSSIAAAMVFIAMGIAGCFPQNQSATRFVGASIIVVGAVGNLGVGATWPVLISELSSVRLRAKSSAIGFITNALAGVVFSITVPYMFNVDAGNLGGKIGFIFAALSLLSFFLSFMFVPETKARSFAELDILFERHLHARKFATTVV</sequence>
<evidence type="ECO:0000256" key="1">
    <source>
        <dbReference type="ARBA" id="ARBA00004141"/>
    </source>
</evidence>
<feature type="transmembrane region" description="Helical" evidence="6">
    <location>
        <begin position="224"/>
        <end position="243"/>
    </location>
</feature>
<comment type="subcellular location">
    <subcellularLocation>
        <location evidence="1">Membrane</location>
        <topology evidence="1">Multi-pass membrane protein</topology>
    </subcellularLocation>
</comment>
<evidence type="ECO:0000256" key="4">
    <source>
        <dbReference type="ARBA" id="ARBA00022989"/>
    </source>
</evidence>
<dbReference type="GO" id="GO:0016020">
    <property type="term" value="C:membrane"/>
    <property type="evidence" value="ECO:0007669"/>
    <property type="project" value="UniProtKB-SubCell"/>
</dbReference>
<dbReference type="GO" id="GO:0005351">
    <property type="term" value="F:carbohydrate:proton symporter activity"/>
    <property type="evidence" value="ECO:0007669"/>
    <property type="project" value="TreeGrafter"/>
</dbReference>
<feature type="transmembrane region" description="Helical" evidence="6">
    <location>
        <begin position="125"/>
        <end position="143"/>
    </location>
</feature>
<evidence type="ECO:0000313" key="9">
    <source>
        <dbReference type="Proteomes" id="UP000700596"/>
    </source>
</evidence>
<evidence type="ECO:0000256" key="2">
    <source>
        <dbReference type="ARBA" id="ARBA00010992"/>
    </source>
</evidence>
<dbReference type="Proteomes" id="UP000700596">
    <property type="component" value="Unassembled WGS sequence"/>
</dbReference>
<dbReference type="FunFam" id="1.20.1250.20:FF:000078">
    <property type="entry name" value="MFS maltose transporter, putative"/>
    <property type="match status" value="1"/>
</dbReference>
<feature type="transmembrane region" description="Helical" evidence="6">
    <location>
        <begin position="93"/>
        <end position="113"/>
    </location>
</feature>